<feature type="chain" id="PRO_5046741294" description="Antifreeze protein" evidence="2">
    <location>
        <begin position="21"/>
        <end position="115"/>
    </location>
</feature>
<name>A0ABT0IUL9_9HYPH</name>
<dbReference type="Proteomes" id="UP001202827">
    <property type="component" value="Unassembled WGS sequence"/>
</dbReference>
<evidence type="ECO:0000256" key="1">
    <source>
        <dbReference type="SAM" id="MobiDB-lite"/>
    </source>
</evidence>
<protein>
    <recommendedName>
        <fullName evidence="5">Antifreeze protein</fullName>
    </recommendedName>
</protein>
<gene>
    <name evidence="3" type="ORF">M0654_16335</name>
</gene>
<keyword evidence="2" id="KW-0732">Signal</keyword>
<feature type="region of interest" description="Disordered" evidence="1">
    <location>
        <begin position="39"/>
        <end position="79"/>
    </location>
</feature>
<proteinExistence type="predicted"/>
<keyword evidence="4" id="KW-1185">Reference proteome</keyword>
<evidence type="ECO:0000256" key="2">
    <source>
        <dbReference type="SAM" id="SignalP"/>
    </source>
</evidence>
<evidence type="ECO:0000313" key="3">
    <source>
        <dbReference type="EMBL" id="MCK8781549.1"/>
    </source>
</evidence>
<dbReference type="EMBL" id="JALPRY010000018">
    <property type="protein sequence ID" value="MCK8781549.1"/>
    <property type="molecule type" value="Genomic_DNA"/>
</dbReference>
<reference evidence="3 4" key="1">
    <citation type="submission" date="2022-04" db="EMBL/GenBank/DDBJ databases">
        <title>Rhizobium coralii sp. nov., isolated from coral Turbinaria peltata.</title>
        <authorList>
            <person name="Sun H."/>
        </authorList>
    </citation>
    <scope>NUCLEOTIDE SEQUENCE [LARGE SCALE GENOMIC DNA]</scope>
    <source>
        <strain evidence="3 4">NTR19</strain>
    </source>
</reference>
<organism evidence="3 4">
    <name type="scientific">Neorhizobium turbinariae</name>
    <dbReference type="NCBI Taxonomy" id="2937795"/>
    <lineage>
        <taxon>Bacteria</taxon>
        <taxon>Pseudomonadati</taxon>
        <taxon>Pseudomonadota</taxon>
        <taxon>Alphaproteobacteria</taxon>
        <taxon>Hyphomicrobiales</taxon>
        <taxon>Rhizobiaceae</taxon>
        <taxon>Rhizobium/Agrobacterium group</taxon>
        <taxon>Neorhizobium</taxon>
    </lineage>
</organism>
<feature type="compositionally biased region" description="Basic and acidic residues" evidence="1">
    <location>
        <begin position="43"/>
        <end position="63"/>
    </location>
</feature>
<feature type="signal peptide" evidence="2">
    <location>
        <begin position="1"/>
        <end position="20"/>
    </location>
</feature>
<evidence type="ECO:0000313" key="4">
    <source>
        <dbReference type="Proteomes" id="UP001202827"/>
    </source>
</evidence>
<accession>A0ABT0IUL9</accession>
<sequence length="115" mass="12749">MNKMLSTVVLSSVLSLGAIAAVSTPASAQDVELRLGPDGIRPVIRDRDRDRDRNREYGRRDRGCSPGEARAAARDEGFRRPEVVRVTDRSITVRGWTSNGPDRITFANRRGCPEI</sequence>
<evidence type="ECO:0008006" key="5">
    <source>
        <dbReference type="Google" id="ProtNLM"/>
    </source>
</evidence>
<comment type="caution">
    <text evidence="3">The sequence shown here is derived from an EMBL/GenBank/DDBJ whole genome shotgun (WGS) entry which is preliminary data.</text>
</comment>
<dbReference type="RefSeq" id="WP_118849222.1">
    <property type="nucleotide sequence ID" value="NZ_JALPRY010000018.1"/>
</dbReference>